<dbReference type="GO" id="GO:0046872">
    <property type="term" value="F:metal ion binding"/>
    <property type="evidence" value="ECO:0007669"/>
    <property type="project" value="UniProtKB-KW"/>
</dbReference>
<dbReference type="CDD" id="cd11592">
    <property type="entry name" value="Agmatinase_PAH"/>
    <property type="match status" value="1"/>
</dbReference>
<dbReference type="PROSITE" id="PS51409">
    <property type="entry name" value="ARGINASE_2"/>
    <property type="match status" value="1"/>
</dbReference>
<comment type="similarity">
    <text evidence="1">Belongs to the arginase family. Agmatinase subfamily.</text>
</comment>
<proteinExistence type="inferred from homology"/>
<name>A0A381S2E0_9ZZZZ</name>
<dbReference type="GO" id="GO:0008783">
    <property type="term" value="F:agmatinase activity"/>
    <property type="evidence" value="ECO:0007669"/>
    <property type="project" value="TreeGrafter"/>
</dbReference>
<keyword evidence="2" id="KW-0479">Metal-binding</keyword>
<dbReference type="PROSITE" id="PS01053">
    <property type="entry name" value="ARGINASE_1"/>
    <property type="match status" value="1"/>
</dbReference>
<dbReference type="GO" id="GO:0033389">
    <property type="term" value="P:putrescine biosynthetic process from arginine, via agmatine"/>
    <property type="evidence" value="ECO:0007669"/>
    <property type="project" value="TreeGrafter"/>
</dbReference>
<dbReference type="EMBL" id="UINC01002313">
    <property type="protein sequence ID" value="SUZ95303.1"/>
    <property type="molecule type" value="Genomic_DNA"/>
</dbReference>
<dbReference type="NCBIfam" id="NF002564">
    <property type="entry name" value="PRK02190.1"/>
    <property type="match status" value="1"/>
</dbReference>
<dbReference type="AlphaFoldDB" id="A0A381S2E0"/>
<organism evidence="4">
    <name type="scientific">marine metagenome</name>
    <dbReference type="NCBI Taxonomy" id="408172"/>
    <lineage>
        <taxon>unclassified sequences</taxon>
        <taxon>metagenomes</taxon>
        <taxon>ecological metagenomes</taxon>
    </lineage>
</organism>
<dbReference type="InterPro" id="IPR006035">
    <property type="entry name" value="Ureohydrolase"/>
</dbReference>
<dbReference type="NCBIfam" id="TIGR01230">
    <property type="entry name" value="agmatinase"/>
    <property type="match status" value="1"/>
</dbReference>
<dbReference type="PIRSF" id="PIRSF036979">
    <property type="entry name" value="Arginase"/>
    <property type="match status" value="1"/>
</dbReference>
<accession>A0A381S2E0</accession>
<reference evidence="4" key="1">
    <citation type="submission" date="2018-05" db="EMBL/GenBank/DDBJ databases">
        <authorList>
            <person name="Lanie J.A."/>
            <person name="Ng W.-L."/>
            <person name="Kazmierczak K.M."/>
            <person name="Andrzejewski T.M."/>
            <person name="Davidsen T.M."/>
            <person name="Wayne K.J."/>
            <person name="Tettelin H."/>
            <person name="Glass J.I."/>
            <person name="Rusch D."/>
            <person name="Podicherti R."/>
            <person name="Tsui H.-C.T."/>
            <person name="Winkler M.E."/>
        </authorList>
    </citation>
    <scope>NUCLEOTIDE SEQUENCE</scope>
</reference>
<evidence type="ECO:0008006" key="5">
    <source>
        <dbReference type="Google" id="ProtNLM"/>
    </source>
</evidence>
<dbReference type="Pfam" id="PF00491">
    <property type="entry name" value="Arginase"/>
    <property type="match status" value="1"/>
</dbReference>
<evidence type="ECO:0000313" key="4">
    <source>
        <dbReference type="EMBL" id="SUZ95303.1"/>
    </source>
</evidence>
<sequence length="303" mass="32396">MHLPTFMRAPLIDDRSEFDIAMVGVPYDGAVTNRPGARHGPREVRSASSMIRAIHPVTRLNPFELCQIGDAGDVPFENLYDIATVHAEIETFFRAMGDDGLTSLAIGGDHSVTLPILRALAAKQGPLGFIQVDAHTDTWDSFMGSELSHGAPFRRAVEEGLIDANRTVQIGIRGAQNSMEGWDFSEATGMRVLFMDEFTQIGAEAAAEEARDIVGDAPTYLSFDIDGLDPAFAPGTGTPEVGGLTTVEALTLLRELRGVQFLGADVVEVSPPFDPTGITALAGATMAYELLCLLSDQSSKKGA</sequence>
<dbReference type="SUPFAM" id="SSF52768">
    <property type="entry name" value="Arginase/deacetylase"/>
    <property type="match status" value="1"/>
</dbReference>
<dbReference type="InterPro" id="IPR020855">
    <property type="entry name" value="Ureohydrolase_Mn_BS"/>
</dbReference>
<dbReference type="InterPro" id="IPR005925">
    <property type="entry name" value="Agmatinase-rel"/>
</dbReference>
<evidence type="ECO:0000256" key="1">
    <source>
        <dbReference type="ARBA" id="ARBA00009227"/>
    </source>
</evidence>
<evidence type="ECO:0000256" key="3">
    <source>
        <dbReference type="ARBA" id="ARBA00022801"/>
    </source>
</evidence>
<dbReference type="PANTHER" id="PTHR11358:SF26">
    <property type="entry name" value="GUANIDINO ACID HYDROLASE, MITOCHONDRIAL"/>
    <property type="match status" value="1"/>
</dbReference>
<gene>
    <name evidence="4" type="ORF">METZ01_LOCUS48157</name>
</gene>
<dbReference type="Gene3D" id="3.40.800.10">
    <property type="entry name" value="Ureohydrolase domain"/>
    <property type="match status" value="1"/>
</dbReference>
<dbReference type="PRINTS" id="PR00116">
    <property type="entry name" value="ARGINASE"/>
</dbReference>
<evidence type="ECO:0000256" key="2">
    <source>
        <dbReference type="ARBA" id="ARBA00022723"/>
    </source>
</evidence>
<protein>
    <recommendedName>
        <fullName evidence="5">Agmatinase</fullName>
    </recommendedName>
</protein>
<dbReference type="PANTHER" id="PTHR11358">
    <property type="entry name" value="ARGINASE/AGMATINASE"/>
    <property type="match status" value="1"/>
</dbReference>
<keyword evidence="3" id="KW-0378">Hydrolase</keyword>
<dbReference type="InterPro" id="IPR023696">
    <property type="entry name" value="Ureohydrolase_dom_sf"/>
</dbReference>